<name>A0AAU7VNU7_9FIRM</name>
<feature type="domain" description="Flavin reductase like" evidence="2">
    <location>
        <begin position="22"/>
        <end position="132"/>
    </location>
</feature>
<dbReference type="PANTHER" id="PTHR43567:SF5">
    <property type="entry name" value="HYPOTHETICAL CYTOSOLIC PROTEIN"/>
    <property type="match status" value="1"/>
</dbReference>
<gene>
    <name evidence="3" type="ORF">PRVXT_000897</name>
</gene>
<dbReference type="InterPro" id="IPR052174">
    <property type="entry name" value="Flavoredoxin"/>
</dbReference>
<reference evidence="3" key="1">
    <citation type="journal article" date="2013" name="Extremophiles">
        <title>Proteinivorax tanatarense gen. nov., sp. nov., an anaerobic, haloalkaliphilic, proteolytic bacterium isolated from a decaying algal bloom, and proposal of Proteinivoraceae fam. nov.</title>
        <authorList>
            <person name="Kevbrin V."/>
            <person name="Boltyanskaya Y."/>
            <person name="Zhilina T."/>
            <person name="Kolganova T."/>
            <person name="Lavrentjeva E."/>
            <person name="Kuznetsov B."/>
        </authorList>
    </citation>
    <scope>NUCLEOTIDE SEQUENCE</scope>
    <source>
        <strain evidence="3">Z-910T</strain>
    </source>
</reference>
<protein>
    <submittedName>
        <fullName evidence="3">Flavin reductase family protein</fullName>
        <ecNumber evidence="3">1.5.1.-</ecNumber>
    </submittedName>
</protein>
<dbReference type="EC" id="1.5.1.-" evidence="3"/>
<reference evidence="3" key="2">
    <citation type="submission" date="2024-06" db="EMBL/GenBank/DDBJ databases">
        <authorList>
            <person name="Petrova K.O."/>
            <person name="Toshchakov S.V."/>
            <person name="Boltjanskaja Y.V."/>
            <person name="Kevbrin V."/>
        </authorList>
    </citation>
    <scope>NUCLEOTIDE SEQUENCE</scope>
    <source>
        <strain evidence="3">Z-910T</strain>
    </source>
</reference>
<comment type="similarity">
    <text evidence="1">Belongs to the flavoredoxin family.</text>
</comment>
<dbReference type="Pfam" id="PF01613">
    <property type="entry name" value="Flavin_Reduct"/>
    <property type="match status" value="1"/>
</dbReference>
<accession>A0AAU7VNU7</accession>
<evidence type="ECO:0000256" key="1">
    <source>
        <dbReference type="ARBA" id="ARBA00038054"/>
    </source>
</evidence>
<dbReference type="EMBL" id="CP158367">
    <property type="protein sequence ID" value="XBX75743.1"/>
    <property type="molecule type" value="Genomic_DNA"/>
</dbReference>
<proteinExistence type="inferred from homology"/>
<dbReference type="RefSeq" id="WP_350344481.1">
    <property type="nucleotide sequence ID" value="NZ_CP158367.1"/>
</dbReference>
<sequence>MIKEVDFNQYLTEMTNQLPKGAFVTTKYGDQTNTMTIGWGSVGIFWGKPIFTLAVRYSRFTYELLEKSGEFTISVPLNSNLKDELAFCGTKSGRDYDKFKHLSLQAVDGQKVNVPVIGQCNLHYECKVVYQQAMEPALVHWDIKPRYYPKANYHIMYYGEILSSYLLD</sequence>
<keyword evidence="3" id="KW-0560">Oxidoreductase</keyword>
<dbReference type="InterPro" id="IPR012349">
    <property type="entry name" value="Split_barrel_FMN-bd"/>
</dbReference>
<dbReference type="Gene3D" id="2.30.110.10">
    <property type="entry name" value="Electron Transport, Fmn-binding Protein, Chain A"/>
    <property type="match status" value="1"/>
</dbReference>
<dbReference type="GO" id="GO:0010181">
    <property type="term" value="F:FMN binding"/>
    <property type="evidence" value="ECO:0007669"/>
    <property type="project" value="InterPro"/>
</dbReference>
<evidence type="ECO:0000259" key="2">
    <source>
        <dbReference type="Pfam" id="PF01613"/>
    </source>
</evidence>
<organism evidence="3">
    <name type="scientific">Proteinivorax tanatarense</name>
    <dbReference type="NCBI Taxonomy" id="1260629"/>
    <lineage>
        <taxon>Bacteria</taxon>
        <taxon>Bacillati</taxon>
        <taxon>Bacillota</taxon>
        <taxon>Clostridia</taxon>
        <taxon>Eubacteriales</taxon>
        <taxon>Proteinivoracaceae</taxon>
        <taxon>Proteinivorax</taxon>
    </lineage>
</organism>
<dbReference type="PANTHER" id="PTHR43567">
    <property type="entry name" value="FLAVOREDOXIN-RELATED-RELATED"/>
    <property type="match status" value="1"/>
</dbReference>
<dbReference type="SUPFAM" id="SSF50475">
    <property type="entry name" value="FMN-binding split barrel"/>
    <property type="match status" value="1"/>
</dbReference>
<dbReference type="InterPro" id="IPR002563">
    <property type="entry name" value="Flavin_Rdtase-like_dom"/>
</dbReference>
<evidence type="ECO:0000313" key="3">
    <source>
        <dbReference type="EMBL" id="XBX75743.1"/>
    </source>
</evidence>
<dbReference type="AlphaFoldDB" id="A0AAU7VNU7"/>
<dbReference type="GO" id="GO:0016646">
    <property type="term" value="F:oxidoreductase activity, acting on the CH-NH group of donors, NAD or NADP as acceptor"/>
    <property type="evidence" value="ECO:0007669"/>
    <property type="project" value="UniProtKB-ARBA"/>
</dbReference>